<name>A0ACC1CJL7_9NEOP</name>
<comment type="caution">
    <text evidence="1">The sequence shown here is derived from an EMBL/GenBank/DDBJ whole genome shotgun (WGS) entry which is preliminary data.</text>
</comment>
<keyword evidence="2" id="KW-1185">Reference proteome</keyword>
<evidence type="ECO:0000313" key="1">
    <source>
        <dbReference type="EMBL" id="KAJ0171624.1"/>
    </source>
</evidence>
<gene>
    <name evidence="1" type="ORF">K1T71_013174</name>
</gene>
<reference evidence="1 2" key="1">
    <citation type="journal article" date="2021" name="Front. Genet.">
        <title>Chromosome-Level Genome Assembly Reveals Significant Gene Expansion in the Toll and IMD Signaling Pathways of Dendrolimus kikuchii.</title>
        <authorList>
            <person name="Zhou J."/>
            <person name="Wu P."/>
            <person name="Xiong Z."/>
            <person name="Liu N."/>
            <person name="Zhao N."/>
            <person name="Ji M."/>
            <person name="Qiu Y."/>
            <person name="Yang B."/>
        </authorList>
    </citation>
    <scope>NUCLEOTIDE SEQUENCE [LARGE SCALE GENOMIC DNA]</scope>
    <source>
        <strain evidence="1">Ann1</strain>
    </source>
</reference>
<accession>A0ACC1CJL7</accession>
<dbReference type="EMBL" id="CM034410">
    <property type="protein sequence ID" value="KAJ0171624.1"/>
    <property type="molecule type" value="Genomic_DNA"/>
</dbReference>
<dbReference type="Proteomes" id="UP000824533">
    <property type="component" value="Linkage Group LG24"/>
</dbReference>
<organism evidence="1 2">
    <name type="scientific">Dendrolimus kikuchii</name>
    <dbReference type="NCBI Taxonomy" id="765133"/>
    <lineage>
        <taxon>Eukaryota</taxon>
        <taxon>Metazoa</taxon>
        <taxon>Ecdysozoa</taxon>
        <taxon>Arthropoda</taxon>
        <taxon>Hexapoda</taxon>
        <taxon>Insecta</taxon>
        <taxon>Pterygota</taxon>
        <taxon>Neoptera</taxon>
        <taxon>Endopterygota</taxon>
        <taxon>Lepidoptera</taxon>
        <taxon>Glossata</taxon>
        <taxon>Ditrysia</taxon>
        <taxon>Bombycoidea</taxon>
        <taxon>Lasiocampidae</taxon>
        <taxon>Dendrolimus</taxon>
    </lineage>
</organism>
<proteinExistence type="predicted"/>
<protein>
    <submittedName>
        <fullName evidence="1">Uncharacterized protein</fullName>
    </submittedName>
</protein>
<sequence>MKGKLRQFYTAFASGFGNLVMGMLNVWPSYTTVLYTSEDTPLSYPLSATEESLLGSLPSLGAMAGTALVGTIINKLGRRNGGIVISLPFILSWAIVSVTTSPILVLIARFLAGTAGGAFLVYNPVFVSEVAESSIRGALASSSLLLYCAGALTSYIFGWFLTYKIIIWLMLLFSVICVLLHVFVGESPTFLLRQHRDEAAKSALAFYRGVSVNNMTVLDQFSSMKEQLLPATELISVNTESETKEEEAEKEKLNIDIDIREPLKKVSSFRLLFCTPTSLKAFLVVTTLISMQVFMGMVPVQVYAKTVFTQADPSRSDLYTVIFALVLVCGSLATAAIADMAGRRFLILASSALVCGFMAALGYLLQSQVAPPWVTVLIVMLYCFSFMFGAGTVPYVLLAEVFVPEVQNLASMLIVEWVWFLNFLIIAIFPIMKGLLGMHGVFYAFACISLSNMVISFFIVPETKGLNNQQIQELLSRRKNLFLCYCLFKTIIFVLT</sequence>
<evidence type="ECO:0000313" key="2">
    <source>
        <dbReference type="Proteomes" id="UP000824533"/>
    </source>
</evidence>